<keyword evidence="1" id="KW-0175">Coiled coil</keyword>
<feature type="transmembrane region" description="Helical" evidence="3">
    <location>
        <begin position="300"/>
        <end position="324"/>
    </location>
</feature>
<protein>
    <submittedName>
        <fullName evidence="7">Piezo type mechanosensitive ion channel component 2</fullName>
    </submittedName>
</protein>
<reference evidence="7" key="2">
    <citation type="submission" date="2025-08" db="UniProtKB">
        <authorList>
            <consortium name="Ensembl"/>
        </authorList>
    </citation>
    <scope>IDENTIFICATION</scope>
    <source>
        <strain evidence="7">Hd-rR</strain>
    </source>
</reference>
<feature type="transmembrane region" description="Helical" evidence="3">
    <location>
        <begin position="1191"/>
        <end position="1214"/>
    </location>
</feature>
<evidence type="ECO:0000256" key="3">
    <source>
        <dbReference type="SAM" id="Phobius"/>
    </source>
</evidence>
<feature type="transmembrane region" description="Helical" evidence="3">
    <location>
        <begin position="211"/>
        <end position="227"/>
    </location>
</feature>
<dbReference type="InterPro" id="IPR031805">
    <property type="entry name" value="Piezo_TM25-28"/>
</dbReference>
<evidence type="ECO:0000256" key="4">
    <source>
        <dbReference type="SAM" id="SignalP"/>
    </source>
</evidence>
<dbReference type="Bgee" id="ENSORLG00000003866">
    <property type="expression patterns" value="Expressed in ovary and 13 other cell types or tissues"/>
</dbReference>
<dbReference type="Ensembl" id="ENSORLT00000038806.1">
    <property type="protein sequence ID" value="ENSORLP00000032682.1"/>
    <property type="gene ID" value="ENSORLG00000003866.2"/>
</dbReference>
<organism evidence="7 8">
    <name type="scientific">Oryzias latipes</name>
    <name type="common">Japanese rice fish</name>
    <name type="synonym">Japanese killifish</name>
    <dbReference type="NCBI Taxonomy" id="8090"/>
    <lineage>
        <taxon>Eukaryota</taxon>
        <taxon>Metazoa</taxon>
        <taxon>Chordata</taxon>
        <taxon>Craniata</taxon>
        <taxon>Vertebrata</taxon>
        <taxon>Euteleostomi</taxon>
        <taxon>Actinopterygii</taxon>
        <taxon>Neopterygii</taxon>
        <taxon>Teleostei</taxon>
        <taxon>Neoteleostei</taxon>
        <taxon>Acanthomorphata</taxon>
        <taxon>Ovalentaria</taxon>
        <taxon>Atherinomorphae</taxon>
        <taxon>Beloniformes</taxon>
        <taxon>Adrianichthyidae</taxon>
        <taxon>Oryziinae</taxon>
        <taxon>Oryzias</taxon>
    </lineage>
</organism>
<feature type="transmembrane region" description="Helical" evidence="3">
    <location>
        <begin position="698"/>
        <end position="719"/>
    </location>
</feature>
<evidence type="ECO:0000256" key="1">
    <source>
        <dbReference type="SAM" id="Coils"/>
    </source>
</evidence>
<feature type="transmembrane region" description="Helical" evidence="3">
    <location>
        <begin position="615"/>
        <end position="634"/>
    </location>
</feature>
<keyword evidence="4" id="KW-0732">Signal</keyword>
<feature type="signal peptide" evidence="4">
    <location>
        <begin position="1"/>
        <end position="20"/>
    </location>
</feature>
<evidence type="ECO:0000256" key="2">
    <source>
        <dbReference type="SAM" id="MobiDB-lite"/>
    </source>
</evidence>
<dbReference type="PANTHER" id="PTHR47049:SF6">
    <property type="entry name" value="PIEZO-TYPE MECHANOSENSITIVE ION CHANNEL COMPONENT"/>
    <property type="match status" value="1"/>
</dbReference>
<feature type="region of interest" description="Disordered" evidence="2">
    <location>
        <begin position="403"/>
        <end position="422"/>
    </location>
</feature>
<dbReference type="GeneTree" id="ENSGT00940000154456"/>
<dbReference type="GO" id="GO:0016020">
    <property type="term" value="C:membrane"/>
    <property type="evidence" value="ECO:0007669"/>
    <property type="project" value="InterPro"/>
</dbReference>
<keyword evidence="3" id="KW-1133">Transmembrane helix</keyword>
<feature type="transmembrane region" description="Helical" evidence="3">
    <location>
        <begin position="934"/>
        <end position="955"/>
    </location>
</feature>
<accession>A0A3B3HLB3</accession>
<feature type="transmembrane region" description="Helical" evidence="3">
    <location>
        <begin position="1022"/>
        <end position="1038"/>
    </location>
</feature>
<evidence type="ECO:0000313" key="8">
    <source>
        <dbReference type="Proteomes" id="UP000001038"/>
    </source>
</evidence>
<sequence>MASQVVCGLIFRLLLPMCLSAGEFPPHLSCIHPGHTGRLLQSLCFTSMSFLLLHIIYQITVNSLLAGNSISSNFSCSPWERSIRQIGFESVIGADAGNGIRVFIPDIGMFMAGLAIWLLCRTLVQKRPPEDMAQYNEDEDNEYLYDREEEELEEEEEEEVKESTKRKILRLVAEVASKLKEIIGNLITTAGKVVVTILLGMTGIILPSLTSFVYFSIFLFLCTWWSLCRTFNTLIFSCMCVLMAIYSAGHIIVLYLYQFQFFQESVSPQDEYIRVFGISPIVQSNCSCTWKLSVHSDRKWYHFVSPIMLLVLYYTLATLIRLWLQEPIDHLMVSSADTPAEHQLNVPFLLFGNTCAFITETLNVISDDRQNGPTSNGTSLDFMATENGPPCLNFYSTPQYKMDQPGDSTEDSAAKETEDEENDIKKKGVGAMVKVFHFVMKQSYICALIAMMAWSITYVSWLTFVFLMWSCILWMVRDRRRYAMMSSPFMVAYGNLIIVLQYFWSFERAKPVAGFFVEKKNPFHSLSSKMLCMLSFWLLLRQTLTERQEKQKEESAGLSDVHVEDQKKKEEEESKEEEEQDIMHVFGSMVMAVLVKYWIYICGGMFFFVSFEGNIVMYKIIYMMMFLSCVALYQVHFEYWRRILKYFWMSVVIYTMLVLTVVYTFQFDGSKDFWSGMLNVKNESLNDLGLEQFSVSTLFTRIFIPTSFLLVCILHLHYFHDHFLQLTDLQAVIAKEQSTIYRLVDQDGSLPDLTMLSASSVEGVLSEVRLSFLSKLGFLFLLSIDLKSKWHLVVDRLTVLFLKFLEYFHKLQLFIWWLLEIHIIKIVSCYIILLTLYEVSLLNFVFLVCWAFALPYSQYRPLASSICTVWTCVIIVCKMLYQLKTINPPPFDCSYVEQSGKYTGDRVSEVKESLLYKIPGDPGNWWGLKKTEDLLGYLRNNLLMLALLAFEVTIYRHQLYFRLRNKLSPPAAPIIFHDITRQHLDMGITYFIKYFINYFFYKFGLETCLLLVVNVIGQRMDFYAMLHAFALIAVMYRRRRKAIAEIWSKYCFFLACMLTFQYFVCIGIPPAACKDYPWSFTTDSNVIKWLYIPDFYKKPDPLFLIYDFMLLLCASMQRQVFEDENKAAVRLIAGDNVEICRDLDAASFSVHNPVPDFIHCRSYLDMLKVIMFSYLFWFVLTIIFITGTTRISIFCMGYLVACFYFLLFGGELLLKPIKKILHYWDFLIAYNIFVITMKNILSILACGYIDSLMENNCWLIQLFSLSCTIKGYVIKLASSDTCDIPKNEAGIIWDSICFAFLLLQRRVFMSYYFLHVVADIRASGSFASVFLLKSRPQ</sequence>
<dbReference type="GO" id="GO:0008381">
    <property type="term" value="F:mechanosensitive monoatomic ion channel activity"/>
    <property type="evidence" value="ECO:0007669"/>
    <property type="project" value="InterPro"/>
</dbReference>
<keyword evidence="3" id="KW-0472">Membrane</keyword>
<feature type="transmembrane region" description="Helical" evidence="3">
    <location>
        <begin position="585"/>
        <end position="609"/>
    </location>
</feature>
<feature type="domain" description="Piezo TM1-24" evidence="6">
    <location>
        <begin position="10"/>
        <end position="725"/>
    </location>
</feature>
<dbReference type="PANTHER" id="PTHR47049">
    <property type="entry name" value="PIEZO-TYPE MECHANOSENSITIVE ION CHANNEL HOMOLOG"/>
    <property type="match status" value="1"/>
</dbReference>
<evidence type="ECO:0000259" key="6">
    <source>
        <dbReference type="Pfam" id="PF24871"/>
    </source>
</evidence>
<reference evidence="7 8" key="1">
    <citation type="journal article" date="2007" name="Nature">
        <title>The medaka draft genome and insights into vertebrate genome evolution.</title>
        <authorList>
            <person name="Kasahara M."/>
            <person name="Naruse K."/>
            <person name="Sasaki S."/>
            <person name="Nakatani Y."/>
            <person name="Qu W."/>
            <person name="Ahsan B."/>
            <person name="Yamada T."/>
            <person name="Nagayasu Y."/>
            <person name="Doi K."/>
            <person name="Kasai Y."/>
            <person name="Jindo T."/>
            <person name="Kobayashi D."/>
            <person name="Shimada A."/>
            <person name="Toyoda A."/>
            <person name="Kuroki Y."/>
            <person name="Fujiyama A."/>
            <person name="Sasaki T."/>
            <person name="Shimizu A."/>
            <person name="Asakawa S."/>
            <person name="Shimizu N."/>
            <person name="Hashimoto S."/>
            <person name="Yang J."/>
            <person name="Lee Y."/>
            <person name="Matsushima K."/>
            <person name="Sugano S."/>
            <person name="Sakaizumi M."/>
            <person name="Narita T."/>
            <person name="Ohishi K."/>
            <person name="Haga S."/>
            <person name="Ohta F."/>
            <person name="Nomoto H."/>
            <person name="Nogata K."/>
            <person name="Morishita T."/>
            <person name="Endo T."/>
            <person name="Shin-I T."/>
            <person name="Takeda H."/>
            <person name="Morishita S."/>
            <person name="Kohara Y."/>
        </authorList>
    </citation>
    <scope>NUCLEOTIDE SEQUENCE [LARGE SCALE GENOMIC DNA]</scope>
    <source>
        <strain evidence="7 8">Hd-rR</strain>
    </source>
</reference>
<feature type="transmembrane region" description="Helical" evidence="3">
    <location>
        <begin position="839"/>
        <end position="856"/>
    </location>
</feature>
<feature type="transmembrane region" description="Helical" evidence="3">
    <location>
        <begin position="1050"/>
        <end position="1072"/>
    </location>
</feature>
<feature type="coiled-coil region" evidence="1">
    <location>
        <begin position="138"/>
        <end position="167"/>
    </location>
</feature>
<feature type="transmembrane region" description="Helical" evidence="3">
    <location>
        <begin position="646"/>
        <end position="665"/>
    </location>
</feature>
<feature type="chain" id="PRO_5017421609" evidence="4">
    <location>
        <begin position="21"/>
        <end position="1337"/>
    </location>
</feature>
<dbReference type="Pfam" id="PF24871">
    <property type="entry name" value="Piezo_TM1-24"/>
    <property type="match status" value="1"/>
</dbReference>
<evidence type="ECO:0000313" key="7">
    <source>
        <dbReference type="Ensembl" id="ENSORLP00000032682.1"/>
    </source>
</evidence>
<dbReference type="Proteomes" id="UP000001038">
    <property type="component" value="Chromosome 17"/>
</dbReference>
<gene>
    <name evidence="7" type="primary">PIEZO2</name>
</gene>
<keyword evidence="3" id="KW-0812">Transmembrane</keyword>
<feature type="transmembrane region" description="Helical" evidence="3">
    <location>
        <begin position="39"/>
        <end position="57"/>
    </location>
</feature>
<evidence type="ECO:0000259" key="5">
    <source>
        <dbReference type="Pfam" id="PF15917"/>
    </source>
</evidence>
<feature type="transmembrane region" description="Helical" evidence="3">
    <location>
        <begin position="483"/>
        <end position="503"/>
    </location>
</feature>
<feature type="region of interest" description="Disordered" evidence="2">
    <location>
        <begin position="551"/>
        <end position="576"/>
    </location>
</feature>
<dbReference type="InterPro" id="IPR056769">
    <property type="entry name" value="Piezo_TM1-24"/>
</dbReference>
<feature type="transmembrane region" description="Helical" evidence="3">
    <location>
        <begin position="186"/>
        <end position="205"/>
    </location>
</feature>
<feature type="transmembrane region" description="Helical" evidence="3">
    <location>
        <begin position="234"/>
        <end position="257"/>
    </location>
</feature>
<dbReference type="Pfam" id="PF15917">
    <property type="entry name" value="Piezo_TM25-28"/>
    <property type="match status" value="1"/>
</dbReference>
<feature type="transmembrane region" description="Helical" evidence="3">
    <location>
        <begin position="1226"/>
        <end position="1249"/>
    </location>
</feature>
<dbReference type="InterPro" id="IPR027272">
    <property type="entry name" value="Piezo"/>
</dbReference>
<feature type="domain" description="Piezo TM25-28" evidence="5">
    <location>
        <begin position="1145"/>
        <end position="1328"/>
    </location>
</feature>
<reference evidence="7" key="3">
    <citation type="submission" date="2025-09" db="UniProtKB">
        <authorList>
            <consortium name="Ensembl"/>
        </authorList>
    </citation>
    <scope>IDENTIFICATION</scope>
    <source>
        <strain evidence="7">Hd-rR</strain>
    </source>
</reference>
<proteinExistence type="predicted"/>
<feature type="transmembrane region" description="Helical" evidence="3">
    <location>
        <begin position="813"/>
        <end position="833"/>
    </location>
</feature>
<feature type="transmembrane region" description="Helical" evidence="3">
    <location>
        <begin position="995"/>
        <end position="1016"/>
    </location>
</feature>
<feature type="compositionally biased region" description="Basic and acidic residues" evidence="2">
    <location>
        <begin position="551"/>
        <end position="572"/>
    </location>
</feature>
<feature type="transmembrane region" description="Helical" evidence="3">
    <location>
        <begin position="863"/>
        <end position="881"/>
    </location>
</feature>
<keyword evidence="8" id="KW-1185">Reference proteome</keyword>
<feature type="transmembrane region" description="Helical" evidence="3">
    <location>
        <begin position="1166"/>
        <end position="1185"/>
    </location>
</feature>
<name>A0A3B3HLB3_ORYLA</name>